<dbReference type="EMBL" id="AAGLPX010000013">
    <property type="protein sequence ID" value="EBP3998731.1"/>
    <property type="molecule type" value="Genomic_DNA"/>
</dbReference>
<keyword evidence="1" id="KW-0479">Metal-binding</keyword>
<sequence>MGWIGVDFDGVLATWSPGQGKKPGEPVDAMVERVRKWVRDGYDVRIFTARAGDAAQVKVITAWLKKHQLPALAVTNVKSPGLMEMWDDKAVRVVSNTGAPCSSCAGYSRLSRQDIKTDC</sequence>
<evidence type="ECO:0000313" key="2">
    <source>
        <dbReference type="EMBL" id="EBP3998731.1"/>
    </source>
</evidence>
<dbReference type="AlphaFoldDB" id="A0A5U3EP63"/>
<protein>
    <submittedName>
        <fullName evidence="2">Uncharacterized protein</fullName>
    </submittedName>
</protein>
<dbReference type="GO" id="GO:0046872">
    <property type="term" value="F:metal ion binding"/>
    <property type="evidence" value="ECO:0007669"/>
    <property type="project" value="UniProtKB-KW"/>
</dbReference>
<dbReference type="Gene3D" id="3.40.50.1000">
    <property type="entry name" value="HAD superfamily/HAD-like"/>
    <property type="match status" value="1"/>
</dbReference>
<gene>
    <name evidence="2" type="ORF">S301_08560</name>
</gene>
<dbReference type="SUPFAM" id="SSF56784">
    <property type="entry name" value="HAD-like"/>
    <property type="match status" value="1"/>
</dbReference>
<organism evidence="2">
    <name type="scientific">Salmonella enterica I</name>
    <dbReference type="NCBI Taxonomy" id="59201"/>
    <lineage>
        <taxon>Bacteria</taxon>
        <taxon>Pseudomonadati</taxon>
        <taxon>Pseudomonadota</taxon>
        <taxon>Gammaproteobacteria</taxon>
        <taxon>Enterobacterales</taxon>
        <taxon>Enterobacteriaceae</taxon>
        <taxon>Salmonella</taxon>
    </lineage>
</organism>
<reference evidence="2" key="1">
    <citation type="submission" date="2018-07" db="EMBL/GenBank/DDBJ databases">
        <authorList>
            <consortium name="GenomeTrakr network: Whole genome sequencing for foodborne pathogen traceback"/>
        </authorList>
    </citation>
    <scope>NUCLEOTIDE SEQUENCE [LARGE SCALE GENOMIC DNA]</scope>
    <source>
        <strain evidence="2">CFSAN002851</strain>
    </source>
</reference>
<dbReference type="InterPro" id="IPR036412">
    <property type="entry name" value="HAD-like_sf"/>
</dbReference>
<dbReference type="Proteomes" id="UP000839575">
    <property type="component" value="Unassembled WGS sequence"/>
</dbReference>
<comment type="caution">
    <text evidence="2">The sequence shown here is derived from an EMBL/GenBank/DDBJ whole genome shotgun (WGS) entry which is preliminary data.</text>
</comment>
<name>A0A5U3EP63_SALET</name>
<proteinExistence type="predicted"/>
<evidence type="ECO:0000256" key="1">
    <source>
        <dbReference type="ARBA" id="ARBA00022723"/>
    </source>
</evidence>
<accession>A0A5U3EP63</accession>
<dbReference type="InterPro" id="IPR023214">
    <property type="entry name" value="HAD_sf"/>
</dbReference>